<name>A0A812V684_9DINO</name>
<dbReference type="Proteomes" id="UP000604046">
    <property type="component" value="Unassembled WGS sequence"/>
</dbReference>
<keyword evidence="2" id="KW-1185">Reference proteome</keyword>
<evidence type="ECO:0000313" key="1">
    <source>
        <dbReference type="EMBL" id="CAE7611960.1"/>
    </source>
</evidence>
<gene>
    <name evidence="1" type="ORF">SNAT2548_LOCUS34787</name>
</gene>
<comment type="caution">
    <text evidence="1">The sequence shown here is derived from an EMBL/GenBank/DDBJ whole genome shotgun (WGS) entry which is preliminary data.</text>
</comment>
<accession>A0A812V684</accession>
<sequence length="78" mass="8767">MDWMSSAALDDVEEDQHDRQALELASRRGEVLQVTVEQRKKSDESVCSTWKGWRGTPAESRVDLDNLQTASVVFEGQG</sequence>
<proteinExistence type="predicted"/>
<reference evidence="1" key="1">
    <citation type="submission" date="2021-02" db="EMBL/GenBank/DDBJ databases">
        <authorList>
            <person name="Dougan E. K."/>
            <person name="Rhodes N."/>
            <person name="Thang M."/>
            <person name="Chan C."/>
        </authorList>
    </citation>
    <scope>NUCLEOTIDE SEQUENCE</scope>
</reference>
<evidence type="ECO:0000313" key="2">
    <source>
        <dbReference type="Proteomes" id="UP000604046"/>
    </source>
</evidence>
<protein>
    <submittedName>
        <fullName evidence="1">Uncharacterized protein</fullName>
    </submittedName>
</protein>
<dbReference type="AlphaFoldDB" id="A0A812V684"/>
<organism evidence="1 2">
    <name type="scientific">Symbiodinium natans</name>
    <dbReference type="NCBI Taxonomy" id="878477"/>
    <lineage>
        <taxon>Eukaryota</taxon>
        <taxon>Sar</taxon>
        <taxon>Alveolata</taxon>
        <taxon>Dinophyceae</taxon>
        <taxon>Suessiales</taxon>
        <taxon>Symbiodiniaceae</taxon>
        <taxon>Symbiodinium</taxon>
    </lineage>
</organism>
<dbReference type="EMBL" id="CAJNDS010002830">
    <property type="protein sequence ID" value="CAE7611960.1"/>
    <property type="molecule type" value="Genomic_DNA"/>
</dbReference>
<dbReference type="OrthoDB" id="442572at2759"/>